<evidence type="ECO:0000259" key="9">
    <source>
        <dbReference type="PROSITE" id="PS50811"/>
    </source>
</evidence>
<evidence type="ECO:0000256" key="3">
    <source>
        <dbReference type="ARBA" id="ARBA00023125"/>
    </source>
</evidence>
<feature type="compositionally biased region" description="Basic and acidic residues" evidence="8">
    <location>
        <begin position="290"/>
        <end position="312"/>
    </location>
</feature>
<evidence type="ECO:0000313" key="11">
    <source>
        <dbReference type="RefSeq" id="XP_022977464.1"/>
    </source>
</evidence>
<dbReference type="GO" id="GO:0003700">
    <property type="term" value="F:DNA-binding transcription factor activity"/>
    <property type="evidence" value="ECO:0007669"/>
    <property type="project" value="InterPro"/>
</dbReference>
<feature type="domain" description="WRKY" evidence="9">
    <location>
        <begin position="163"/>
        <end position="229"/>
    </location>
</feature>
<dbReference type="InterPro" id="IPR036576">
    <property type="entry name" value="WRKY_dom_sf"/>
</dbReference>
<dbReference type="InterPro" id="IPR044810">
    <property type="entry name" value="WRKY_plant"/>
</dbReference>
<keyword evidence="10" id="KW-1185">Reference proteome</keyword>
<keyword evidence="3" id="KW-0238">DNA-binding</keyword>
<dbReference type="GO" id="GO:0005634">
    <property type="term" value="C:nucleus"/>
    <property type="evidence" value="ECO:0007669"/>
    <property type="project" value="UniProtKB-SubCell"/>
</dbReference>
<comment type="similarity">
    <text evidence="7">Belongs to the WRKY group II-e family.</text>
</comment>
<feature type="region of interest" description="Disordered" evidence="8">
    <location>
        <begin position="221"/>
        <end position="312"/>
    </location>
</feature>
<dbReference type="PANTHER" id="PTHR32096:SF18">
    <property type="entry name" value="DISEASE RESISTANCE PROTEIN RRS1B-RELATED"/>
    <property type="match status" value="1"/>
</dbReference>
<dbReference type="GO" id="GO:0000976">
    <property type="term" value="F:transcription cis-regulatory region binding"/>
    <property type="evidence" value="ECO:0007669"/>
    <property type="project" value="TreeGrafter"/>
</dbReference>
<organism evidence="10 11">
    <name type="scientific">Cucurbita maxima</name>
    <name type="common">Pumpkin</name>
    <name type="synonym">Winter squash</name>
    <dbReference type="NCBI Taxonomy" id="3661"/>
    <lineage>
        <taxon>Eukaryota</taxon>
        <taxon>Viridiplantae</taxon>
        <taxon>Streptophyta</taxon>
        <taxon>Embryophyta</taxon>
        <taxon>Tracheophyta</taxon>
        <taxon>Spermatophyta</taxon>
        <taxon>Magnoliopsida</taxon>
        <taxon>eudicotyledons</taxon>
        <taxon>Gunneridae</taxon>
        <taxon>Pentapetalae</taxon>
        <taxon>rosids</taxon>
        <taxon>fabids</taxon>
        <taxon>Cucurbitales</taxon>
        <taxon>Cucurbitaceae</taxon>
        <taxon>Cucurbiteae</taxon>
        <taxon>Cucurbita</taxon>
    </lineage>
</organism>
<evidence type="ECO:0000256" key="2">
    <source>
        <dbReference type="ARBA" id="ARBA00023015"/>
    </source>
</evidence>
<evidence type="ECO:0000256" key="6">
    <source>
        <dbReference type="ARBA" id="ARBA00059805"/>
    </source>
</evidence>
<gene>
    <name evidence="11" type="primary">LOC111477801</name>
</gene>
<dbReference type="KEGG" id="cmax:111477801"/>
<evidence type="ECO:0000256" key="7">
    <source>
        <dbReference type="ARBA" id="ARBA00060761"/>
    </source>
</evidence>
<feature type="compositionally biased region" description="Polar residues" evidence="8">
    <location>
        <begin position="280"/>
        <end position="289"/>
    </location>
</feature>
<evidence type="ECO:0000313" key="10">
    <source>
        <dbReference type="Proteomes" id="UP000504608"/>
    </source>
</evidence>
<dbReference type="SUPFAM" id="SSF118290">
    <property type="entry name" value="WRKY DNA-binding domain"/>
    <property type="match status" value="1"/>
</dbReference>
<dbReference type="Proteomes" id="UP000504608">
    <property type="component" value="Unplaced"/>
</dbReference>
<evidence type="ECO:0000256" key="5">
    <source>
        <dbReference type="ARBA" id="ARBA00023242"/>
    </source>
</evidence>
<dbReference type="FunFam" id="2.20.25.80:FF:000005">
    <property type="entry name" value="probable WRKY transcription factor 14"/>
    <property type="match status" value="1"/>
</dbReference>
<dbReference type="InterPro" id="IPR003657">
    <property type="entry name" value="WRKY_dom"/>
</dbReference>
<dbReference type="PROSITE" id="PS50811">
    <property type="entry name" value="WRKY"/>
    <property type="match status" value="1"/>
</dbReference>
<sequence>MENFEGDLSDIVRGGGRSSCSCYGCKSEDVDHQPFCPSEQSWKFSSKVLEEEEEEEEEEDEFSFGDPFCGAAIRDPLVEDRGSVFGVDEDDELIKTPSNVFSRMLHISPPTPTLTSSPSNFLIPSPLHISSPTKPWKRQARKVVCVPAPVGGGSGSSSCSRPNGEVIPSDLWAWRKYGQKPIKGSPYPRGYYRCSSSKGCSARKQVERSRTDPNMLVITYTSEHNHPWPTQRNALAGSSRSQHSKHNSSSKPSPATPQNPTTTTTTIQDHKEDQTKNEATRSSPSSSNNKVKEEVVEEIEKQFETEEHHELSEGFQYRVPAMGSNTTNNNQSDDFFADLEELDTHSLTLFFTQPHKSEQCKGGGGLDDVVAFNPPFDWPPPQNNNNSQLP</sequence>
<feature type="compositionally biased region" description="Basic and acidic residues" evidence="8">
    <location>
        <begin position="268"/>
        <end position="279"/>
    </location>
</feature>
<keyword evidence="4" id="KW-0804">Transcription</keyword>
<dbReference type="OrthoDB" id="1937086at2759"/>
<evidence type="ECO:0000256" key="8">
    <source>
        <dbReference type="SAM" id="MobiDB-lite"/>
    </source>
</evidence>
<proteinExistence type="inferred from homology"/>
<accession>A0A6J1IRF8</accession>
<keyword evidence="5" id="KW-0539">Nucleus</keyword>
<dbReference type="GeneID" id="111477801"/>
<evidence type="ECO:0000256" key="4">
    <source>
        <dbReference type="ARBA" id="ARBA00023163"/>
    </source>
</evidence>
<feature type="region of interest" description="Disordered" evidence="8">
    <location>
        <begin position="360"/>
        <end position="390"/>
    </location>
</feature>
<keyword evidence="2" id="KW-0805">Transcription regulation</keyword>
<dbReference type="RefSeq" id="XP_022977464.1">
    <property type="nucleotide sequence ID" value="XM_023121696.1"/>
</dbReference>
<evidence type="ECO:0000256" key="1">
    <source>
        <dbReference type="ARBA" id="ARBA00004123"/>
    </source>
</evidence>
<feature type="region of interest" description="Disordered" evidence="8">
    <location>
        <begin position="194"/>
        <end position="213"/>
    </location>
</feature>
<dbReference type="PANTHER" id="PTHR32096">
    <property type="entry name" value="WRKY TRANSCRIPTION FACTOR 30-RELATED-RELATED"/>
    <property type="match status" value="1"/>
</dbReference>
<protein>
    <submittedName>
        <fullName evidence="11">Probable WRKY transcription factor 14 isoform X1</fullName>
    </submittedName>
</protein>
<dbReference type="AlphaFoldDB" id="A0A6J1IRF8"/>
<dbReference type="Pfam" id="PF03106">
    <property type="entry name" value="WRKY"/>
    <property type="match status" value="1"/>
</dbReference>
<name>A0A6J1IRF8_CUCMA</name>
<comment type="function">
    <text evidence="6">Transcription factor. Interacts specifically with the W box (5'-(T)TGAC[CT]-3'), a frequently occurring elicitor-responsive cis-acting element.</text>
</comment>
<dbReference type="Gene3D" id="2.20.25.80">
    <property type="entry name" value="WRKY domain"/>
    <property type="match status" value="1"/>
</dbReference>
<dbReference type="SMART" id="SM00774">
    <property type="entry name" value="WRKY"/>
    <property type="match status" value="1"/>
</dbReference>
<feature type="region of interest" description="Disordered" evidence="8">
    <location>
        <begin position="47"/>
        <end position="67"/>
    </location>
</feature>
<reference evidence="11" key="1">
    <citation type="submission" date="2025-08" db="UniProtKB">
        <authorList>
            <consortium name="RefSeq"/>
        </authorList>
    </citation>
    <scope>IDENTIFICATION</scope>
    <source>
        <tissue evidence="11">Young leaves</tissue>
    </source>
</reference>
<comment type="subcellular location">
    <subcellularLocation>
        <location evidence="1">Nucleus</location>
    </subcellularLocation>
</comment>
<feature type="compositionally biased region" description="Acidic residues" evidence="8">
    <location>
        <begin position="50"/>
        <end position="63"/>
    </location>
</feature>